<reference evidence="1" key="1">
    <citation type="submission" date="2019-02" db="EMBL/GenBank/DDBJ databases">
        <title>Isolation of virulent Lactobacillus brevis phages.</title>
        <authorList>
            <person name="Feyereisen M."/>
            <person name="Mahony J."/>
            <person name="O'Sullivan T."/>
            <person name="van Sinderen D."/>
        </authorList>
    </citation>
    <scope>NUCLEOTIDE SEQUENCE [LARGE SCALE GENOMIC DNA]</scope>
</reference>
<sequence>MMNDFSVADFNHKIKSIIDMSKEYGKVSARTLNHLGINLVIKTNGEKATILGMEYLGHSYKEVEKAFNDIGYTPEFSLEFDRSSKHMIELYLKLTDATNGSDSLFSLKDIIYATNMGDEAECLIL</sequence>
<dbReference type="EMBL" id="MK504446">
    <property type="protein sequence ID" value="QBJ03843.1"/>
    <property type="molecule type" value="Genomic_DNA"/>
</dbReference>
<protein>
    <submittedName>
        <fullName evidence="1">Uncharacterized protein</fullName>
    </submittedName>
</protein>
<gene>
    <name evidence="1" type="ORF">SAC12B_0054</name>
</gene>
<evidence type="ECO:0000313" key="2">
    <source>
        <dbReference type="Proteomes" id="UP000306187"/>
    </source>
</evidence>
<proteinExistence type="predicted"/>
<keyword evidence="2" id="KW-1185">Reference proteome</keyword>
<name>A0A4Y5FFE1_9CAUD</name>
<evidence type="ECO:0000313" key="1">
    <source>
        <dbReference type="EMBL" id="QBJ03843.1"/>
    </source>
</evidence>
<dbReference type="Proteomes" id="UP000306187">
    <property type="component" value="Segment"/>
</dbReference>
<accession>A0A4Y5FFE1</accession>
<organism evidence="1 2">
    <name type="scientific">Lactobacillus phage SAC12B</name>
    <dbReference type="NCBI Taxonomy" id="2510941"/>
    <lineage>
        <taxon>Viruses</taxon>
        <taxon>Duplodnaviria</taxon>
        <taxon>Heunggongvirae</taxon>
        <taxon>Uroviricota</taxon>
        <taxon>Caudoviricetes</taxon>
        <taxon>Herelleviridae</taxon>
        <taxon>Tybeckvirus</taxon>
        <taxon>Tybeckvirus SAC12B</taxon>
    </lineage>
</organism>